<dbReference type="Gene3D" id="1.25.40.20">
    <property type="entry name" value="Ankyrin repeat-containing domain"/>
    <property type="match status" value="1"/>
</dbReference>
<dbReference type="SUPFAM" id="SSF48403">
    <property type="entry name" value="Ankyrin repeat"/>
    <property type="match status" value="1"/>
</dbReference>
<dbReference type="InterPro" id="IPR036770">
    <property type="entry name" value="Ankyrin_rpt-contain_sf"/>
</dbReference>
<dbReference type="PANTHER" id="PTHR24171">
    <property type="entry name" value="ANKYRIN REPEAT DOMAIN-CONTAINING PROTEIN 39-RELATED"/>
    <property type="match status" value="1"/>
</dbReference>
<evidence type="ECO:0000256" key="3">
    <source>
        <dbReference type="PROSITE-ProRule" id="PRU00023"/>
    </source>
</evidence>
<dbReference type="Pfam" id="PF12796">
    <property type="entry name" value="Ank_2"/>
    <property type="match status" value="1"/>
</dbReference>
<dbReference type="SMART" id="SM00248">
    <property type="entry name" value="ANK"/>
    <property type="match status" value="2"/>
</dbReference>
<feature type="repeat" description="ANK" evidence="3">
    <location>
        <begin position="144"/>
        <end position="176"/>
    </location>
</feature>
<dbReference type="Proteomes" id="UP000749559">
    <property type="component" value="Unassembled WGS sequence"/>
</dbReference>
<comment type="caution">
    <text evidence="5">The sequence shown here is derived from an EMBL/GenBank/DDBJ whole genome shotgun (WGS) entry which is preliminary data.</text>
</comment>
<organism evidence="5 6">
    <name type="scientific">Owenia fusiformis</name>
    <name type="common">Polychaete worm</name>
    <dbReference type="NCBI Taxonomy" id="6347"/>
    <lineage>
        <taxon>Eukaryota</taxon>
        <taxon>Metazoa</taxon>
        <taxon>Spiralia</taxon>
        <taxon>Lophotrochozoa</taxon>
        <taxon>Annelida</taxon>
        <taxon>Polychaeta</taxon>
        <taxon>Sedentaria</taxon>
        <taxon>Canalipalpata</taxon>
        <taxon>Sabellida</taxon>
        <taxon>Oweniida</taxon>
        <taxon>Oweniidae</taxon>
        <taxon>Owenia</taxon>
    </lineage>
</organism>
<keyword evidence="2 3" id="KW-0040">ANK repeat</keyword>
<gene>
    <name evidence="5" type="ORF">OFUS_LOCUS17963</name>
</gene>
<dbReference type="PANTHER" id="PTHR24171:SF9">
    <property type="entry name" value="ANKYRIN REPEAT DOMAIN-CONTAINING PROTEIN 39"/>
    <property type="match status" value="1"/>
</dbReference>
<keyword evidence="6" id="KW-1185">Reference proteome</keyword>
<dbReference type="AlphaFoldDB" id="A0A8S4PIL3"/>
<evidence type="ECO:0000256" key="2">
    <source>
        <dbReference type="ARBA" id="ARBA00023043"/>
    </source>
</evidence>
<dbReference type="PROSITE" id="PS50088">
    <property type="entry name" value="ANK_REPEAT"/>
    <property type="match status" value="1"/>
</dbReference>
<feature type="region of interest" description="Disordered" evidence="4">
    <location>
        <begin position="55"/>
        <end position="78"/>
    </location>
</feature>
<feature type="non-terminal residue" evidence="5">
    <location>
        <position position="211"/>
    </location>
</feature>
<reference evidence="5" key="1">
    <citation type="submission" date="2022-03" db="EMBL/GenBank/DDBJ databases">
        <authorList>
            <person name="Martin C."/>
        </authorList>
    </citation>
    <scope>NUCLEOTIDE SEQUENCE</scope>
</reference>
<evidence type="ECO:0000256" key="1">
    <source>
        <dbReference type="ARBA" id="ARBA00022737"/>
    </source>
</evidence>
<evidence type="ECO:0000313" key="5">
    <source>
        <dbReference type="EMBL" id="CAH1793064.1"/>
    </source>
</evidence>
<evidence type="ECO:0000313" key="6">
    <source>
        <dbReference type="Proteomes" id="UP000749559"/>
    </source>
</evidence>
<protein>
    <submittedName>
        <fullName evidence="5">Uncharacterized protein</fullName>
    </submittedName>
</protein>
<evidence type="ECO:0000256" key="4">
    <source>
        <dbReference type="SAM" id="MobiDB-lite"/>
    </source>
</evidence>
<name>A0A8S4PIL3_OWEFU</name>
<accession>A0A8S4PIL3</accession>
<dbReference type="EMBL" id="CAIIXF020000008">
    <property type="protein sequence ID" value="CAH1793064.1"/>
    <property type="molecule type" value="Genomic_DNA"/>
</dbReference>
<proteinExistence type="predicted"/>
<sequence length="211" mass="23770">MSKIDILLELVQGNRFDELETFLEQNKDEIHLEKEPQGNPPMIFRCVKETEVQNKSEISESISVSESRKNSQTNESQTHIADVHVHNNDTVDIATDSKTMTMTHGLDNKGVNNFNGGLIDQSKFLQTVKTLVKYGMSLDRQDENGKTALHWAVYHRDVQLIKEFIKLGASPLIDDGKGQNVLHFALRVGADDVLETIIEHSPNEVCKNDSI</sequence>
<dbReference type="OrthoDB" id="439236at2759"/>
<dbReference type="PROSITE" id="PS50297">
    <property type="entry name" value="ANK_REP_REGION"/>
    <property type="match status" value="1"/>
</dbReference>
<keyword evidence="1" id="KW-0677">Repeat</keyword>
<dbReference type="InterPro" id="IPR002110">
    <property type="entry name" value="Ankyrin_rpt"/>
</dbReference>